<proteinExistence type="inferred from homology"/>
<evidence type="ECO:0000256" key="4">
    <source>
        <dbReference type="ARBA" id="ARBA00022692"/>
    </source>
</evidence>
<dbReference type="NCBIfam" id="TIGR00765">
    <property type="entry name" value="yihY_not_rbn"/>
    <property type="match status" value="1"/>
</dbReference>
<evidence type="ECO:0000256" key="2">
    <source>
        <dbReference type="ARBA" id="ARBA00022475"/>
    </source>
</evidence>
<dbReference type="PIRSF" id="PIRSF035875">
    <property type="entry name" value="RNase_BN"/>
    <property type="match status" value="1"/>
</dbReference>
<keyword evidence="5 7" id="KW-1133">Transmembrane helix</keyword>
<feature type="transmembrane region" description="Helical" evidence="7">
    <location>
        <begin position="245"/>
        <end position="267"/>
    </location>
</feature>
<gene>
    <name evidence="8" type="ORF">HER31_16280</name>
</gene>
<dbReference type="HAMAP" id="MF_00672">
    <property type="entry name" value="UPF0761"/>
    <property type="match status" value="1"/>
</dbReference>
<dbReference type="PANTHER" id="PTHR30213">
    <property type="entry name" value="INNER MEMBRANE PROTEIN YHJD"/>
    <property type="match status" value="1"/>
</dbReference>
<dbReference type="InterPro" id="IPR023679">
    <property type="entry name" value="UPF0761_bac"/>
</dbReference>
<keyword evidence="9" id="KW-1185">Reference proteome</keyword>
<keyword evidence="6 7" id="KW-0472">Membrane</keyword>
<evidence type="ECO:0000256" key="5">
    <source>
        <dbReference type="ARBA" id="ARBA00022989"/>
    </source>
</evidence>
<keyword evidence="4 7" id="KW-0812">Transmembrane</keyword>
<accession>A0A6H1UHL6</accession>
<feature type="transmembrane region" description="Helical" evidence="7">
    <location>
        <begin position="140"/>
        <end position="165"/>
    </location>
</feature>
<evidence type="ECO:0000256" key="6">
    <source>
        <dbReference type="ARBA" id="ARBA00023136"/>
    </source>
</evidence>
<evidence type="ECO:0000313" key="9">
    <source>
        <dbReference type="Proteomes" id="UP000501602"/>
    </source>
</evidence>
<organism evidence="8 9">
    <name type="scientific">Ferrimonas lipolytica</name>
    <dbReference type="NCBI Taxonomy" id="2724191"/>
    <lineage>
        <taxon>Bacteria</taxon>
        <taxon>Pseudomonadati</taxon>
        <taxon>Pseudomonadota</taxon>
        <taxon>Gammaproteobacteria</taxon>
        <taxon>Alteromonadales</taxon>
        <taxon>Ferrimonadaceae</taxon>
        <taxon>Ferrimonas</taxon>
    </lineage>
</organism>
<evidence type="ECO:0000256" key="3">
    <source>
        <dbReference type="ARBA" id="ARBA00022519"/>
    </source>
</evidence>
<dbReference type="InterPro" id="IPR017039">
    <property type="entry name" value="Virul_fac_BrkB"/>
</dbReference>
<dbReference type="KEGG" id="fes:HER31_16280"/>
<dbReference type="EMBL" id="CP051180">
    <property type="protein sequence ID" value="QIZ78318.1"/>
    <property type="molecule type" value="Genomic_DNA"/>
</dbReference>
<dbReference type="RefSeq" id="WP_168662166.1">
    <property type="nucleotide sequence ID" value="NZ_CP051180.1"/>
</dbReference>
<keyword evidence="3" id="KW-0997">Cell inner membrane</keyword>
<feature type="transmembrane region" description="Helical" evidence="7">
    <location>
        <begin position="38"/>
        <end position="60"/>
    </location>
</feature>
<keyword evidence="2 7" id="KW-1003">Cell membrane</keyword>
<dbReference type="AlphaFoldDB" id="A0A6H1UHL6"/>
<dbReference type="NCBIfam" id="NF002457">
    <property type="entry name" value="PRK01637.1"/>
    <property type="match status" value="1"/>
</dbReference>
<comment type="subcellular location">
    <subcellularLocation>
        <location evidence="1 7">Cell membrane</location>
        <topology evidence="1 7">Multi-pass membrane protein</topology>
    </subcellularLocation>
</comment>
<sequence>MDLLARLQQWRWRKSLGFVVYVGKRCHNHGLQITAGHLAYVTLLSIVPMVSVGLAVFSAFPGFAGTRAKLEGFVFNNFIPAAGDVVQQYMGQFVDNASKMTAVGILSLAVIAILLIANIDKSLNRIFAIKEARRWVFSFSLYWMILTMGPILIGASLAMTTYVLSLQMFADPNVSTLSTMLLSKLPFLLSVVAFTLLYLLVPNTQVRLLHAAAGGAIAALLFEAGKKGFAWYVTTFPSYEAIYGALAVIPILFVWIYLSWLIVLFGATVTAACPEYFTTHPADFVEDEDAPSTAVHQ</sequence>
<feature type="transmembrane region" description="Helical" evidence="7">
    <location>
        <begin position="100"/>
        <end position="119"/>
    </location>
</feature>
<evidence type="ECO:0000256" key="1">
    <source>
        <dbReference type="ARBA" id="ARBA00004651"/>
    </source>
</evidence>
<dbReference type="GO" id="GO:0005886">
    <property type="term" value="C:plasma membrane"/>
    <property type="evidence" value="ECO:0007669"/>
    <property type="project" value="UniProtKB-SubCell"/>
</dbReference>
<dbReference type="Pfam" id="PF03631">
    <property type="entry name" value="Virul_fac_BrkB"/>
    <property type="match status" value="1"/>
</dbReference>
<dbReference type="PANTHER" id="PTHR30213:SF0">
    <property type="entry name" value="UPF0761 MEMBRANE PROTEIN YIHY"/>
    <property type="match status" value="1"/>
</dbReference>
<evidence type="ECO:0000256" key="7">
    <source>
        <dbReference type="HAMAP-Rule" id="MF_00672"/>
    </source>
</evidence>
<name>A0A6H1UHL6_9GAMM</name>
<feature type="transmembrane region" description="Helical" evidence="7">
    <location>
        <begin position="185"/>
        <end position="201"/>
    </location>
</feature>
<comment type="similarity">
    <text evidence="7">Belongs to the UPF0761 family.</text>
</comment>
<protein>
    <recommendedName>
        <fullName evidence="7">UPF0761 membrane protein HER31_16280</fullName>
    </recommendedName>
</protein>
<reference evidence="8 9" key="1">
    <citation type="submission" date="2020-04" db="EMBL/GenBank/DDBJ databases">
        <title>Ferrimonas sp. S7 isolated from sea water.</title>
        <authorList>
            <person name="Bae S.S."/>
            <person name="Baek K."/>
        </authorList>
    </citation>
    <scope>NUCLEOTIDE SEQUENCE [LARGE SCALE GENOMIC DNA]</scope>
    <source>
        <strain evidence="8 9">S7</strain>
    </source>
</reference>
<evidence type="ECO:0000313" key="8">
    <source>
        <dbReference type="EMBL" id="QIZ78318.1"/>
    </source>
</evidence>
<dbReference type="Proteomes" id="UP000501602">
    <property type="component" value="Chromosome"/>
</dbReference>
<feature type="transmembrane region" description="Helical" evidence="7">
    <location>
        <begin position="208"/>
        <end position="225"/>
    </location>
</feature>